<proteinExistence type="predicted"/>
<dbReference type="EMBL" id="GGEC01060177">
    <property type="protein sequence ID" value="MBX40661.1"/>
    <property type="molecule type" value="Transcribed_RNA"/>
</dbReference>
<protein>
    <submittedName>
        <fullName evidence="1">Uncharacterized protein</fullName>
    </submittedName>
</protein>
<name>A0A2P2NDV6_RHIMU</name>
<organism evidence="1">
    <name type="scientific">Rhizophora mucronata</name>
    <name type="common">Asiatic mangrove</name>
    <dbReference type="NCBI Taxonomy" id="61149"/>
    <lineage>
        <taxon>Eukaryota</taxon>
        <taxon>Viridiplantae</taxon>
        <taxon>Streptophyta</taxon>
        <taxon>Embryophyta</taxon>
        <taxon>Tracheophyta</taxon>
        <taxon>Spermatophyta</taxon>
        <taxon>Magnoliopsida</taxon>
        <taxon>eudicotyledons</taxon>
        <taxon>Gunneridae</taxon>
        <taxon>Pentapetalae</taxon>
        <taxon>rosids</taxon>
        <taxon>fabids</taxon>
        <taxon>Malpighiales</taxon>
        <taxon>Rhizophoraceae</taxon>
        <taxon>Rhizophora</taxon>
    </lineage>
</organism>
<accession>A0A2P2NDV6</accession>
<dbReference type="AlphaFoldDB" id="A0A2P2NDV6"/>
<reference evidence="1" key="1">
    <citation type="submission" date="2018-02" db="EMBL/GenBank/DDBJ databases">
        <title>Rhizophora mucronata_Transcriptome.</title>
        <authorList>
            <person name="Meera S.P."/>
            <person name="Sreeshan A."/>
            <person name="Augustine A."/>
        </authorList>
    </citation>
    <scope>NUCLEOTIDE SEQUENCE</scope>
    <source>
        <tissue evidence="1">Leaf</tissue>
    </source>
</reference>
<evidence type="ECO:0000313" key="1">
    <source>
        <dbReference type="EMBL" id="MBX40661.1"/>
    </source>
</evidence>
<sequence length="20" mass="2340">MAVLYLTLPFKSGMQIVQHY</sequence>